<organism evidence="2 3">
    <name type="scientific">Microbispora corallina</name>
    <dbReference type="NCBI Taxonomy" id="83302"/>
    <lineage>
        <taxon>Bacteria</taxon>
        <taxon>Bacillati</taxon>
        <taxon>Actinomycetota</taxon>
        <taxon>Actinomycetes</taxon>
        <taxon>Streptosporangiales</taxon>
        <taxon>Streptosporangiaceae</taxon>
        <taxon>Microbispora</taxon>
    </lineage>
</organism>
<evidence type="ECO:0000313" key="3">
    <source>
        <dbReference type="Proteomes" id="UP000603904"/>
    </source>
</evidence>
<protein>
    <submittedName>
        <fullName evidence="2">Uncharacterized protein</fullName>
    </submittedName>
</protein>
<feature type="transmembrane region" description="Helical" evidence="1">
    <location>
        <begin position="128"/>
        <end position="148"/>
    </location>
</feature>
<dbReference type="EMBL" id="BOOC01000030">
    <property type="protein sequence ID" value="GIH42335.1"/>
    <property type="molecule type" value="Genomic_DNA"/>
</dbReference>
<accession>A0ABQ4G5Q3</accession>
<feature type="transmembrane region" description="Helical" evidence="1">
    <location>
        <begin position="96"/>
        <end position="116"/>
    </location>
</feature>
<keyword evidence="1" id="KW-0812">Transmembrane</keyword>
<dbReference type="Proteomes" id="UP000603904">
    <property type="component" value="Unassembled WGS sequence"/>
</dbReference>
<name>A0ABQ4G5Q3_9ACTN</name>
<gene>
    <name evidence="2" type="ORF">Mco01_53350</name>
</gene>
<keyword evidence="1" id="KW-0472">Membrane</keyword>
<dbReference type="RefSeq" id="WP_204059564.1">
    <property type="nucleotide sequence ID" value="NZ_BAAAGP010000017.1"/>
</dbReference>
<comment type="caution">
    <text evidence="2">The sequence shown here is derived from an EMBL/GenBank/DDBJ whole genome shotgun (WGS) entry which is preliminary data.</text>
</comment>
<feature type="transmembrane region" description="Helical" evidence="1">
    <location>
        <begin position="6"/>
        <end position="26"/>
    </location>
</feature>
<keyword evidence="1" id="KW-1133">Transmembrane helix</keyword>
<evidence type="ECO:0000313" key="2">
    <source>
        <dbReference type="EMBL" id="GIH42335.1"/>
    </source>
</evidence>
<feature type="transmembrane region" description="Helical" evidence="1">
    <location>
        <begin position="38"/>
        <end position="63"/>
    </location>
</feature>
<evidence type="ECO:0000256" key="1">
    <source>
        <dbReference type="SAM" id="Phobius"/>
    </source>
</evidence>
<keyword evidence="3" id="KW-1185">Reference proteome</keyword>
<sequence>MLLASVVGIVLPLGLLAWTVLMRALFSDSSMCGEYTGCLGYLVVAWQIGRWIAVVLAWPLLYLLRVRPAWPVAVLAAFLLVAIWRLAEALSGFGDLFTSILISGILILSSGVIAYPLTALVTSPILRWPWRALHIALSAGLYVVAMLAN</sequence>
<reference evidence="2 3" key="1">
    <citation type="submission" date="2021-01" db="EMBL/GenBank/DDBJ databases">
        <title>Whole genome shotgun sequence of Microbispora corallina NBRC 16416.</title>
        <authorList>
            <person name="Komaki H."/>
            <person name="Tamura T."/>
        </authorList>
    </citation>
    <scope>NUCLEOTIDE SEQUENCE [LARGE SCALE GENOMIC DNA]</scope>
    <source>
        <strain evidence="2 3">NBRC 16416</strain>
    </source>
</reference>
<proteinExistence type="predicted"/>
<feature type="transmembrane region" description="Helical" evidence="1">
    <location>
        <begin position="69"/>
        <end position="87"/>
    </location>
</feature>